<keyword evidence="2 3" id="KW-0456">Lyase</keyword>
<gene>
    <name evidence="3 5" type="primary">larC</name>
    <name evidence="5" type="ORF">QE109_07335</name>
</gene>
<reference evidence="5 6" key="1">
    <citation type="submission" date="2023-04" db="EMBL/GenBank/DDBJ databases">
        <title>Fusibacter bizertensis strain WBS, isolated from littoral bottom sediments of the Arctic seas - biochemical and genomic analysis.</title>
        <authorList>
            <person name="Brioukhanov A.L."/>
        </authorList>
    </citation>
    <scope>NUCLEOTIDE SEQUENCE [LARGE SCALE GENOMIC DNA]</scope>
    <source>
        <strain evidence="5 6">WBS</strain>
    </source>
</reference>
<dbReference type="InterPro" id="IPR002822">
    <property type="entry name" value="Ni_insertion"/>
</dbReference>
<dbReference type="PANTHER" id="PTHR36566:SF1">
    <property type="entry name" value="PYRIDINIUM-3,5-BISTHIOCARBOXYLIC ACID MONONUCLEOTIDE NICKEL INSERTION PROTEIN"/>
    <property type="match status" value="1"/>
</dbReference>
<evidence type="ECO:0000256" key="1">
    <source>
        <dbReference type="ARBA" id="ARBA00022596"/>
    </source>
</evidence>
<organism evidence="5 6">
    <name type="scientific">Fusibacter bizertensis</name>
    <dbReference type="NCBI Taxonomy" id="1488331"/>
    <lineage>
        <taxon>Bacteria</taxon>
        <taxon>Bacillati</taxon>
        <taxon>Bacillota</taxon>
        <taxon>Clostridia</taxon>
        <taxon>Eubacteriales</taxon>
        <taxon>Eubacteriales Family XII. Incertae Sedis</taxon>
        <taxon>Fusibacter</taxon>
    </lineage>
</organism>
<evidence type="ECO:0000313" key="5">
    <source>
        <dbReference type="EMBL" id="MDH8677955.1"/>
    </source>
</evidence>
<dbReference type="EMBL" id="JARYZI010000004">
    <property type="protein sequence ID" value="MDH8677955.1"/>
    <property type="molecule type" value="Genomic_DNA"/>
</dbReference>
<evidence type="ECO:0000256" key="3">
    <source>
        <dbReference type="HAMAP-Rule" id="MF_01074"/>
    </source>
</evidence>
<protein>
    <recommendedName>
        <fullName evidence="3">Pyridinium-3,5-bisthiocarboxylic acid mononucleotide nickel insertion protein</fullName>
        <shortName evidence="3">P2TMN nickel insertion protein</shortName>
        <ecNumber evidence="3">4.99.1.12</ecNumber>
    </recommendedName>
    <alternativeName>
        <fullName evidence="3">Nickel-pincer cofactor biosynthesis protein LarC</fullName>
    </alternativeName>
</protein>
<keyword evidence="1 3" id="KW-0533">Nickel</keyword>
<dbReference type="HAMAP" id="MF_01074">
    <property type="entry name" value="LarC"/>
    <property type="match status" value="1"/>
</dbReference>
<dbReference type="Gene3D" id="3.10.20.300">
    <property type="entry name" value="mk0293 like domain"/>
    <property type="match status" value="1"/>
</dbReference>
<keyword evidence="6" id="KW-1185">Reference proteome</keyword>
<dbReference type="Proteomes" id="UP001158045">
    <property type="component" value="Unassembled WGS sequence"/>
</dbReference>
<comment type="catalytic activity">
    <reaction evidence="3">
        <text>Ni(II)-pyridinium-3,5-bisthiocarboxylate mononucleotide = pyridinium-3,5-bisthiocarboxylate mononucleotide + Ni(2+)</text>
        <dbReference type="Rhea" id="RHEA:54784"/>
        <dbReference type="ChEBI" id="CHEBI:49786"/>
        <dbReference type="ChEBI" id="CHEBI:137372"/>
        <dbReference type="ChEBI" id="CHEBI:137373"/>
        <dbReference type="EC" id="4.99.1.12"/>
    </reaction>
</comment>
<dbReference type="RefSeq" id="WP_281093784.1">
    <property type="nucleotide sequence ID" value="NZ_JARYZI010000004.1"/>
</dbReference>
<evidence type="ECO:0000313" key="6">
    <source>
        <dbReference type="Proteomes" id="UP001158045"/>
    </source>
</evidence>
<feature type="region of interest" description="Disordered" evidence="4">
    <location>
        <begin position="68"/>
        <end position="114"/>
    </location>
</feature>
<accession>A0ABT6NC05</accession>
<dbReference type="Pfam" id="PF01969">
    <property type="entry name" value="Ni_insertion"/>
    <property type="match status" value="1"/>
</dbReference>
<dbReference type="Gene3D" id="3.30.70.1380">
    <property type="entry name" value="Transcriptional regulatory protein pf0864 domain like"/>
    <property type="match status" value="1"/>
</dbReference>
<dbReference type="EC" id="4.99.1.12" evidence="3"/>
<comment type="similarity">
    <text evidence="3">Belongs to the LarC family.</text>
</comment>
<dbReference type="NCBIfam" id="TIGR00299">
    <property type="entry name" value="nickel pincer cofactor biosynthesis protein LarC"/>
    <property type="match status" value="1"/>
</dbReference>
<comment type="caution">
    <text evidence="5">The sequence shown here is derived from an EMBL/GenBank/DDBJ whole genome shotgun (WGS) entry which is preliminary data.</text>
</comment>
<evidence type="ECO:0000256" key="4">
    <source>
        <dbReference type="SAM" id="MobiDB-lite"/>
    </source>
</evidence>
<sequence length="428" mass="48282">MKALYYDCFAGLSGDMNLGAMLDLGVEFEYLKKELSKLGLDHEFRLELKIDNKHGIFGKKLDVIDLNNEHDHGHNHDHAHDHNHSHDHNHPHDHDHPHDHGHSHEDNHSHDHEHLRDFREIKQIIEASTLSQDVKDKSMKVFLLIATAEAKIHGKTVDEVHFHEVGAIDSIVDVVGAAICLDALGVDKVMASTVEVGSGFVRCAHGLMPIPAPATAEILKGVPISSKVEKFEMTTPTGAAILSAFVDEFTNQKNFAIDKVGYGLGSRNLDIPNLVRVMLVDLYESNEPSQWILESNIDDMSSEQLVYAEERLFNAGALDVYKTPIIMKKGRSAIKLTILAQEKDIKQIQRTLFTETTSIGMRMYPVEKVKIERRFETIETEFGPISLKKAYFEGELVNVKPEYEQIKAYALETGLSIKEVYRRINKLL</sequence>
<comment type="function">
    <text evidence="3">Involved in the biosynthesis of a nickel-pincer cofactor ((SCS)Ni(II) pincer complex). Binds Ni(2+), and functions in nickel delivery to pyridinium-3,5-bisthiocarboxylic acid mononucleotide (P2TMN), to form the mature cofactor. Is thus probably required for the activation of nickel-pincer cofactor-dependent enzymes.</text>
</comment>
<proteinExistence type="inferred from homology"/>
<dbReference type="PANTHER" id="PTHR36566">
    <property type="entry name" value="NICKEL INSERTION PROTEIN-RELATED"/>
    <property type="match status" value="1"/>
</dbReference>
<name>A0ABT6NC05_9FIRM</name>
<evidence type="ECO:0000256" key="2">
    <source>
        <dbReference type="ARBA" id="ARBA00023239"/>
    </source>
</evidence>